<dbReference type="EMBL" id="PUHP01003090">
    <property type="protein sequence ID" value="TQN63997.1"/>
    <property type="molecule type" value="Genomic_DNA"/>
</dbReference>
<dbReference type="AlphaFoldDB" id="A0A5Q4BB94"/>
<name>A0A5Q4BB94_9PEZI</name>
<gene>
    <name evidence="1" type="ORF">CSHISOI_11426</name>
</gene>
<accession>A0A5Q4BB94</accession>
<proteinExistence type="predicted"/>
<evidence type="ECO:0000313" key="2">
    <source>
        <dbReference type="Proteomes" id="UP000326340"/>
    </source>
</evidence>
<sequence length="66" mass="7185">MYVRDNFTSGQPGLLGANRAWPKDILDEVITLIERPRAERVADLHPKLAALSGAATHLAVDDSEAM</sequence>
<reference evidence="1 2" key="1">
    <citation type="journal article" date="2019" name="Sci. Rep.">
        <title>Colletotrichum shisoi sp. nov., an anthracnose pathogen of Perilla frutescens in Japan: molecular phylogenetic, morphological and genomic evidence.</title>
        <authorList>
            <person name="Gan P."/>
            <person name="Tsushima A."/>
            <person name="Hiroyama R."/>
            <person name="Narusaka M."/>
            <person name="Takano Y."/>
            <person name="Narusaka Y."/>
            <person name="Kawaradani M."/>
            <person name="Damm U."/>
            <person name="Shirasu K."/>
        </authorList>
    </citation>
    <scope>NUCLEOTIDE SEQUENCE [LARGE SCALE GENOMIC DNA]</scope>
    <source>
        <strain evidence="1 2">PG-2018a</strain>
    </source>
</reference>
<comment type="caution">
    <text evidence="1">The sequence shown here is derived from an EMBL/GenBank/DDBJ whole genome shotgun (WGS) entry which is preliminary data.</text>
</comment>
<organism evidence="1 2">
    <name type="scientific">Colletotrichum shisoi</name>
    <dbReference type="NCBI Taxonomy" id="2078593"/>
    <lineage>
        <taxon>Eukaryota</taxon>
        <taxon>Fungi</taxon>
        <taxon>Dikarya</taxon>
        <taxon>Ascomycota</taxon>
        <taxon>Pezizomycotina</taxon>
        <taxon>Sordariomycetes</taxon>
        <taxon>Hypocreomycetidae</taxon>
        <taxon>Glomerellales</taxon>
        <taxon>Glomerellaceae</taxon>
        <taxon>Colletotrichum</taxon>
        <taxon>Colletotrichum destructivum species complex</taxon>
    </lineage>
</organism>
<keyword evidence="2" id="KW-1185">Reference proteome</keyword>
<protein>
    <submittedName>
        <fullName evidence="1">Uncharacterized protein</fullName>
    </submittedName>
</protein>
<evidence type="ECO:0000313" key="1">
    <source>
        <dbReference type="EMBL" id="TQN63997.1"/>
    </source>
</evidence>
<dbReference type="Proteomes" id="UP000326340">
    <property type="component" value="Unassembled WGS sequence"/>
</dbReference>